<evidence type="ECO:0000256" key="5">
    <source>
        <dbReference type="ARBA" id="ARBA00022679"/>
    </source>
</evidence>
<dbReference type="CDD" id="cd00082">
    <property type="entry name" value="HisKA"/>
    <property type="match status" value="1"/>
</dbReference>
<evidence type="ECO:0000256" key="6">
    <source>
        <dbReference type="ARBA" id="ARBA00022692"/>
    </source>
</evidence>
<dbReference type="PANTHER" id="PTHR45528">
    <property type="entry name" value="SENSOR HISTIDINE KINASE CPXA"/>
    <property type="match status" value="1"/>
</dbReference>
<dbReference type="GO" id="GO:0016301">
    <property type="term" value="F:kinase activity"/>
    <property type="evidence" value="ECO:0007669"/>
    <property type="project" value="UniProtKB-KW"/>
</dbReference>
<evidence type="ECO:0000259" key="11">
    <source>
        <dbReference type="PROSITE" id="PS50109"/>
    </source>
</evidence>
<dbReference type="CDD" id="cd00075">
    <property type="entry name" value="HATPase"/>
    <property type="match status" value="1"/>
</dbReference>
<dbReference type="InterPro" id="IPR005467">
    <property type="entry name" value="His_kinase_dom"/>
</dbReference>
<proteinExistence type="predicted"/>
<comment type="subcellular location">
    <subcellularLocation>
        <location evidence="2">Membrane</location>
        <topology evidence="2">Multi-pass membrane protein</topology>
    </subcellularLocation>
</comment>
<keyword evidence="5" id="KW-0808">Transferase</keyword>
<dbReference type="InterPro" id="IPR050398">
    <property type="entry name" value="HssS/ArlS-like"/>
</dbReference>
<evidence type="ECO:0000256" key="8">
    <source>
        <dbReference type="ARBA" id="ARBA00022989"/>
    </source>
</evidence>
<feature type="domain" description="Histidine kinase" evidence="11">
    <location>
        <begin position="219"/>
        <end position="414"/>
    </location>
</feature>
<keyword evidence="14" id="KW-1185">Reference proteome</keyword>
<accession>A0ABZ3H8Q9</accession>
<feature type="transmembrane region" description="Helical" evidence="10">
    <location>
        <begin position="136"/>
        <end position="158"/>
    </location>
</feature>
<dbReference type="InterPro" id="IPR003661">
    <property type="entry name" value="HisK_dim/P_dom"/>
</dbReference>
<evidence type="ECO:0000313" key="13">
    <source>
        <dbReference type="EMBL" id="XAU14046.1"/>
    </source>
</evidence>
<evidence type="ECO:0000256" key="9">
    <source>
        <dbReference type="ARBA" id="ARBA00023136"/>
    </source>
</evidence>
<comment type="catalytic activity">
    <reaction evidence="1">
        <text>ATP + protein L-histidine = ADP + protein N-phospho-L-histidine.</text>
        <dbReference type="EC" id="2.7.13.3"/>
    </reaction>
</comment>
<feature type="domain" description="HAMP" evidence="12">
    <location>
        <begin position="159"/>
        <end position="211"/>
    </location>
</feature>
<dbReference type="InterPro" id="IPR036890">
    <property type="entry name" value="HATPase_C_sf"/>
</dbReference>
<evidence type="ECO:0000256" key="4">
    <source>
        <dbReference type="ARBA" id="ARBA00022553"/>
    </source>
</evidence>
<dbReference type="NCBIfam" id="NF038389">
    <property type="entry name" value="ArsS_fam_HK"/>
    <property type="match status" value="1"/>
</dbReference>
<dbReference type="Proteomes" id="UP001447842">
    <property type="component" value="Chromosome"/>
</dbReference>
<protein>
    <recommendedName>
        <fullName evidence="3">histidine kinase</fullName>
        <ecNumber evidence="3">2.7.13.3</ecNumber>
    </recommendedName>
</protein>
<reference evidence="13 14" key="1">
    <citation type="submission" date="2024-03" db="EMBL/GenBank/DDBJ databases">
        <title>Sulfurimonas sp. HSL3-1.</title>
        <authorList>
            <person name="Wang S."/>
        </authorList>
    </citation>
    <scope>NUCLEOTIDE SEQUENCE [LARGE SCALE GENOMIC DNA]</scope>
    <source>
        <strain evidence="13 14">HSL3-1</strain>
    </source>
</reference>
<keyword evidence="7 13" id="KW-0418">Kinase</keyword>
<dbReference type="InterPro" id="IPR003594">
    <property type="entry name" value="HATPase_dom"/>
</dbReference>
<keyword evidence="4" id="KW-0597">Phosphoprotein</keyword>
<dbReference type="Gene3D" id="1.10.287.130">
    <property type="match status" value="1"/>
</dbReference>
<feature type="transmembrane region" description="Helical" evidence="10">
    <location>
        <begin position="12"/>
        <end position="36"/>
    </location>
</feature>
<keyword evidence="8 10" id="KW-1133">Transmembrane helix</keyword>
<dbReference type="EC" id="2.7.13.3" evidence="3"/>
<evidence type="ECO:0000313" key="14">
    <source>
        <dbReference type="Proteomes" id="UP001447842"/>
    </source>
</evidence>
<dbReference type="SUPFAM" id="SSF55874">
    <property type="entry name" value="ATPase domain of HSP90 chaperone/DNA topoisomerase II/histidine kinase"/>
    <property type="match status" value="1"/>
</dbReference>
<evidence type="ECO:0000256" key="1">
    <source>
        <dbReference type="ARBA" id="ARBA00000085"/>
    </source>
</evidence>
<evidence type="ECO:0000256" key="2">
    <source>
        <dbReference type="ARBA" id="ARBA00004141"/>
    </source>
</evidence>
<dbReference type="PROSITE" id="PS50109">
    <property type="entry name" value="HIS_KIN"/>
    <property type="match status" value="1"/>
</dbReference>
<dbReference type="RefSeq" id="WP_345971879.1">
    <property type="nucleotide sequence ID" value="NZ_CP147920.1"/>
</dbReference>
<dbReference type="Gene3D" id="3.30.565.10">
    <property type="entry name" value="Histidine kinase-like ATPase, C-terminal domain"/>
    <property type="match status" value="1"/>
</dbReference>
<dbReference type="CDD" id="cd06225">
    <property type="entry name" value="HAMP"/>
    <property type="match status" value="1"/>
</dbReference>
<keyword evidence="6 10" id="KW-0812">Transmembrane</keyword>
<dbReference type="InterPro" id="IPR003660">
    <property type="entry name" value="HAMP_dom"/>
</dbReference>
<dbReference type="SMART" id="SM00387">
    <property type="entry name" value="HATPase_c"/>
    <property type="match status" value="1"/>
</dbReference>
<dbReference type="Pfam" id="PF02518">
    <property type="entry name" value="HATPase_c"/>
    <property type="match status" value="1"/>
</dbReference>
<evidence type="ECO:0000256" key="7">
    <source>
        <dbReference type="ARBA" id="ARBA00022777"/>
    </source>
</evidence>
<dbReference type="PROSITE" id="PS50885">
    <property type="entry name" value="HAMP"/>
    <property type="match status" value="1"/>
</dbReference>
<dbReference type="SUPFAM" id="SSF47384">
    <property type="entry name" value="Homodimeric domain of signal transducing histidine kinase"/>
    <property type="match status" value="1"/>
</dbReference>
<dbReference type="PANTHER" id="PTHR45528:SF12">
    <property type="entry name" value="SENSOR HISTIDINE KINASE ARSS"/>
    <property type="match status" value="1"/>
</dbReference>
<name>A0ABZ3H8Q9_9BACT</name>
<evidence type="ECO:0000259" key="12">
    <source>
        <dbReference type="PROSITE" id="PS50885"/>
    </source>
</evidence>
<evidence type="ECO:0000256" key="10">
    <source>
        <dbReference type="SAM" id="Phobius"/>
    </source>
</evidence>
<dbReference type="EMBL" id="CP147920">
    <property type="protein sequence ID" value="XAU14046.1"/>
    <property type="molecule type" value="Genomic_DNA"/>
</dbReference>
<gene>
    <name evidence="13" type="ORF">WCY31_07220</name>
</gene>
<evidence type="ECO:0000256" key="3">
    <source>
        <dbReference type="ARBA" id="ARBA00012438"/>
    </source>
</evidence>
<sequence>MTNINPRSIIFAARLVGAITALLLIAATLMALYLSIQLDKRNEIQRAVMLYDLLFMTKPTPEAFARYLKEHQLTPVGGEVMKRIREEGKPFIEDPLLRRTFQSGNIEIFVYDMHCYYAYKMHDMYYYRSDKEMTPYMLYILIAATLVLVTVILLYRYMSGSIEPLQNLHRQILRFADGEKGIDTKVEGSDEVAQVANAFHDSVQKIEALQRSRSLFLRNVMHELKTPISKGKLLAHLLEINPKDKAILEELFEQMQGHLNDLARVESLTARHLQLDIRFYACIDVLDQAIDLLDVPRSELEITVGNEKIMVDFDLFAYALKNLIDNAVKYASHRPVSIAFSENCLRIANAGEPFKEEYTHYLKAYQRDLSQHSLEGMGLGLYIVNEIVTRHGYALRYAYEEGQHVFKICFDNAPRAARLPET</sequence>
<keyword evidence="9 10" id="KW-0472">Membrane</keyword>
<dbReference type="InterPro" id="IPR047994">
    <property type="entry name" value="ArsS-like"/>
</dbReference>
<dbReference type="InterPro" id="IPR036097">
    <property type="entry name" value="HisK_dim/P_sf"/>
</dbReference>
<organism evidence="13 14">
    <name type="scientific">Sulfurimonas diazotrophicus</name>
    <dbReference type="NCBI Taxonomy" id="3131939"/>
    <lineage>
        <taxon>Bacteria</taxon>
        <taxon>Pseudomonadati</taxon>
        <taxon>Campylobacterota</taxon>
        <taxon>Epsilonproteobacteria</taxon>
        <taxon>Campylobacterales</taxon>
        <taxon>Sulfurimonadaceae</taxon>
        <taxon>Sulfurimonas</taxon>
    </lineage>
</organism>
<dbReference type="Gene3D" id="6.10.340.10">
    <property type="match status" value="1"/>
</dbReference>